<dbReference type="PANTHER" id="PTHR45642">
    <property type="entry name" value="GDSL ESTERASE/LIPASE EXL3"/>
    <property type="match status" value="1"/>
</dbReference>
<dbReference type="Gene3D" id="3.40.50.1110">
    <property type="entry name" value="SGNH hydrolase"/>
    <property type="match status" value="1"/>
</dbReference>
<feature type="transmembrane region" description="Helical" evidence="3">
    <location>
        <begin position="109"/>
        <end position="130"/>
    </location>
</feature>
<evidence type="ECO:0000313" key="4">
    <source>
        <dbReference type="EMBL" id="CZR54686.1"/>
    </source>
</evidence>
<feature type="compositionally biased region" description="Basic and acidic residues" evidence="2">
    <location>
        <begin position="26"/>
        <end position="44"/>
    </location>
</feature>
<gene>
    <name evidence="4" type="ORF">PAC_04570</name>
</gene>
<proteinExistence type="predicted"/>
<accession>A0A1L7WPI4</accession>
<evidence type="ECO:0000313" key="5">
    <source>
        <dbReference type="Proteomes" id="UP000184330"/>
    </source>
</evidence>
<dbReference type="EMBL" id="FJOG01000005">
    <property type="protein sequence ID" value="CZR54686.1"/>
    <property type="molecule type" value="Genomic_DNA"/>
</dbReference>
<name>A0A1L7WPI4_9HELO</name>
<dbReference type="PANTHER" id="PTHR45642:SF139">
    <property type="entry name" value="SGNH HYDROLASE-TYPE ESTERASE DOMAIN-CONTAINING PROTEIN"/>
    <property type="match status" value="1"/>
</dbReference>
<protein>
    <recommendedName>
        <fullName evidence="6">Cellulose-binding GDSL lipase/acylhydrolase</fullName>
    </recommendedName>
</protein>
<sequence>MSKVEYTRIDGVDSGLGLIPVFEETKIDDNTQEETERRFSLYKDNEDEEANKNFDNVEEGEDESPQSRVFTPLDSQQMEFGHGNNDSSAIHRRIVTLIPETLLPSRKNCISVLAVISILVLGALLFFILFPNQHSPSTSQAKLQLPGSCEPTSNWKDWSSITNAFAFGDSWTTTAFDYMSTQPSPSEPMGNPPFPGETSSNATNWIGYLTTTYNASLLLTHNLAVAGTTLDNHITDSYPVPVTEQIYNRFIPKYGEGYWTPWKPSSTLFIMFIGINDVMIMNPVTGDELISVDQRLFKTHIKLLTSLWGVGARNFLLLNIPPLERVWQPASVPQSEKDKYGSDARMYNRRIEKVAGALKTKFEDVNVWVFDVHTLINQALDDPHQFEQMKRIKNTTEFCEKYKVGTPMTDYFDPECGIPVNEYFWLDALHPTYPIHDVTAEHVVKMLEKGPNVC</sequence>
<dbReference type="GO" id="GO:0016788">
    <property type="term" value="F:hydrolase activity, acting on ester bonds"/>
    <property type="evidence" value="ECO:0007669"/>
    <property type="project" value="InterPro"/>
</dbReference>
<keyword evidence="5" id="KW-1185">Reference proteome</keyword>
<evidence type="ECO:0000256" key="2">
    <source>
        <dbReference type="SAM" id="MobiDB-lite"/>
    </source>
</evidence>
<organism evidence="4 5">
    <name type="scientific">Phialocephala subalpina</name>
    <dbReference type="NCBI Taxonomy" id="576137"/>
    <lineage>
        <taxon>Eukaryota</taxon>
        <taxon>Fungi</taxon>
        <taxon>Dikarya</taxon>
        <taxon>Ascomycota</taxon>
        <taxon>Pezizomycotina</taxon>
        <taxon>Leotiomycetes</taxon>
        <taxon>Helotiales</taxon>
        <taxon>Mollisiaceae</taxon>
        <taxon>Phialocephala</taxon>
        <taxon>Phialocephala fortinii species complex</taxon>
    </lineage>
</organism>
<dbReference type="InterPro" id="IPR050592">
    <property type="entry name" value="GDSL_lipolytic_enzyme"/>
</dbReference>
<reference evidence="4 5" key="1">
    <citation type="submission" date="2016-03" db="EMBL/GenBank/DDBJ databases">
        <authorList>
            <person name="Ploux O."/>
        </authorList>
    </citation>
    <scope>NUCLEOTIDE SEQUENCE [LARGE SCALE GENOMIC DNA]</scope>
    <source>
        <strain evidence="4 5">UAMH 11012</strain>
    </source>
</reference>
<keyword evidence="3" id="KW-0812">Transmembrane</keyword>
<dbReference type="InterPro" id="IPR036514">
    <property type="entry name" value="SGNH_hydro_sf"/>
</dbReference>
<dbReference type="Proteomes" id="UP000184330">
    <property type="component" value="Unassembled WGS sequence"/>
</dbReference>
<dbReference type="OrthoDB" id="1600564at2759"/>
<dbReference type="CDD" id="cd01846">
    <property type="entry name" value="fatty_acyltransferase_like"/>
    <property type="match status" value="1"/>
</dbReference>
<dbReference type="AlphaFoldDB" id="A0A1L7WPI4"/>
<feature type="region of interest" description="Disordered" evidence="2">
    <location>
        <begin position="26"/>
        <end position="67"/>
    </location>
</feature>
<evidence type="ECO:0008006" key="6">
    <source>
        <dbReference type="Google" id="ProtNLM"/>
    </source>
</evidence>
<keyword evidence="3" id="KW-0472">Membrane</keyword>
<evidence type="ECO:0000256" key="3">
    <source>
        <dbReference type="SAM" id="Phobius"/>
    </source>
</evidence>
<dbReference type="SUPFAM" id="SSF52266">
    <property type="entry name" value="SGNH hydrolase"/>
    <property type="match status" value="1"/>
</dbReference>
<keyword evidence="1" id="KW-0732">Signal</keyword>
<evidence type="ECO:0000256" key="1">
    <source>
        <dbReference type="ARBA" id="ARBA00022729"/>
    </source>
</evidence>
<dbReference type="InterPro" id="IPR001087">
    <property type="entry name" value="GDSL"/>
</dbReference>
<keyword evidence="3" id="KW-1133">Transmembrane helix</keyword>
<dbReference type="Pfam" id="PF00657">
    <property type="entry name" value="Lipase_GDSL"/>
    <property type="match status" value="1"/>
</dbReference>